<gene>
    <name evidence="3" type="ORF">APY04_3124</name>
</gene>
<keyword evidence="4" id="KW-1185">Reference proteome</keyword>
<keyword evidence="2" id="KW-0472">Membrane</keyword>
<name>A0A109BA68_HYPSL</name>
<accession>A0A109BA68</accession>
<keyword evidence="2" id="KW-1133">Transmembrane helix</keyword>
<dbReference type="PATRIC" id="fig|121290.4.peg.976"/>
<sequence length="108" mass="11459">MHEQLLEYSSWSFQLAFVIIVLYLVLGLIKPSLVLAAKRSTVVVVSVIAMLLAATAFYVAVRPLDNVGPQPPAADIIPEPAPAPAEADAPAPTDHDHTAPQEPAAPQQ</sequence>
<proteinExistence type="predicted"/>
<dbReference type="EMBL" id="LMTR01000084">
    <property type="protein sequence ID" value="KWT64884.1"/>
    <property type="molecule type" value="Genomic_DNA"/>
</dbReference>
<evidence type="ECO:0000313" key="3">
    <source>
        <dbReference type="EMBL" id="KWT64884.1"/>
    </source>
</evidence>
<feature type="compositionally biased region" description="Low complexity" evidence="1">
    <location>
        <begin position="73"/>
        <end position="92"/>
    </location>
</feature>
<feature type="transmembrane region" description="Helical" evidence="2">
    <location>
        <begin position="41"/>
        <end position="61"/>
    </location>
</feature>
<evidence type="ECO:0000313" key="4">
    <source>
        <dbReference type="Proteomes" id="UP000059074"/>
    </source>
</evidence>
<comment type="caution">
    <text evidence="3">The sequence shown here is derived from an EMBL/GenBank/DDBJ whole genome shotgun (WGS) entry which is preliminary data.</text>
</comment>
<dbReference type="STRING" id="121290.APY04_3124"/>
<organism evidence="3 4">
    <name type="scientific">Hyphomicrobium sulfonivorans</name>
    <dbReference type="NCBI Taxonomy" id="121290"/>
    <lineage>
        <taxon>Bacteria</taxon>
        <taxon>Pseudomonadati</taxon>
        <taxon>Pseudomonadota</taxon>
        <taxon>Alphaproteobacteria</taxon>
        <taxon>Hyphomicrobiales</taxon>
        <taxon>Hyphomicrobiaceae</taxon>
        <taxon>Hyphomicrobium</taxon>
    </lineage>
</organism>
<dbReference type="Proteomes" id="UP000059074">
    <property type="component" value="Unassembled WGS sequence"/>
</dbReference>
<feature type="region of interest" description="Disordered" evidence="1">
    <location>
        <begin position="71"/>
        <end position="108"/>
    </location>
</feature>
<protein>
    <submittedName>
        <fullName evidence="3">Uncharacterized protein</fullName>
    </submittedName>
</protein>
<feature type="transmembrane region" description="Helical" evidence="2">
    <location>
        <begin position="12"/>
        <end position="29"/>
    </location>
</feature>
<reference evidence="3 4" key="1">
    <citation type="submission" date="2015-10" db="EMBL/GenBank/DDBJ databases">
        <title>Transcriptomic analysis of a linuron degrading triple-species bacterial consortium.</title>
        <authorList>
            <person name="Albers P."/>
        </authorList>
    </citation>
    <scope>NUCLEOTIDE SEQUENCE [LARGE SCALE GENOMIC DNA]</scope>
    <source>
        <strain evidence="3 4">WDL6</strain>
    </source>
</reference>
<keyword evidence="2" id="KW-0812">Transmembrane</keyword>
<dbReference type="AlphaFoldDB" id="A0A109BA68"/>
<dbReference type="RefSeq" id="WP_068464282.1">
    <property type="nucleotide sequence ID" value="NZ_LMTR01000084.1"/>
</dbReference>
<evidence type="ECO:0000256" key="2">
    <source>
        <dbReference type="SAM" id="Phobius"/>
    </source>
</evidence>
<evidence type="ECO:0000256" key="1">
    <source>
        <dbReference type="SAM" id="MobiDB-lite"/>
    </source>
</evidence>